<dbReference type="GO" id="GO:0003723">
    <property type="term" value="F:RNA binding"/>
    <property type="evidence" value="ECO:0007669"/>
    <property type="project" value="InterPro"/>
</dbReference>
<dbReference type="GeneID" id="92512116"/>
<dbReference type="InterPro" id="IPR000504">
    <property type="entry name" value="RRM_dom"/>
</dbReference>
<evidence type="ECO:0000313" key="4">
    <source>
        <dbReference type="Proteomes" id="UP000673552"/>
    </source>
</evidence>
<feature type="domain" description="RRM" evidence="2">
    <location>
        <begin position="222"/>
        <end position="289"/>
    </location>
</feature>
<name>A0A836GS03_9TRYP</name>
<dbReference type="RefSeq" id="XP_067176153.1">
    <property type="nucleotide sequence ID" value="XM_067319604.1"/>
</dbReference>
<dbReference type="OrthoDB" id="15688at2759"/>
<evidence type="ECO:0000256" key="1">
    <source>
        <dbReference type="SAM" id="MobiDB-lite"/>
    </source>
</evidence>
<feature type="compositionally biased region" description="Polar residues" evidence="1">
    <location>
        <begin position="166"/>
        <end position="175"/>
    </location>
</feature>
<feature type="region of interest" description="Disordered" evidence="1">
    <location>
        <begin position="366"/>
        <end position="452"/>
    </location>
</feature>
<feature type="compositionally biased region" description="Basic residues" evidence="1">
    <location>
        <begin position="375"/>
        <end position="395"/>
    </location>
</feature>
<dbReference type="CDD" id="cd00590">
    <property type="entry name" value="RRM_SF"/>
    <property type="match status" value="1"/>
</dbReference>
<feature type="compositionally biased region" description="Low complexity" evidence="1">
    <location>
        <begin position="428"/>
        <end position="452"/>
    </location>
</feature>
<dbReference type="KEGG" id="lmat:92512116"/>
<proteinExistence type="predicted"/>
<dbReference type="InterPro" id="IPR012677">
    <property type="entry name" value="Nucleotide-bd_a/b_plait_sf"/>
</dbReference>
<sequence>MDLAALDLANYQLARQLHMLPQLYDVFTFQVMCHSLFYASLDPEVRKLGRVVLLSLNRCFNARAGTGGEVRVARRYQVDSMRLVLSFLAFPEYHTDRESCTSRLIGAPPVRKLELCTPKQGAVVTPSVSLEATPTLTTQRAVAGIDTVATARLPPTSQEGEDARSNRASGSSSPANKPAKPLTDVTASAVQELMSRALFFLRPASAAMSVNRAAPNVGETAHLYVRMVHPSQLNEESLNPYFGRYGQVDVAPLLRMPLQQYVQYLGETVTAALLHLFPSVEAGDTLYVQDFIITVDSYQNAQNAIHHAYCKELFCIALHDASAGGGSNTHCLADVNEWMRQHAFVWRLRADPRAIASAKVSAAEGPAKEAVAAEKRRKRARARQRQQRRRMKHRSVLGITADDAPGGSVASSTSSSVGKAAELDAGRSVSSSSSSSSSDSSSSTSESDSAGSDLAGFVPDVVLDGFPYWTTEDQIKVLLQQYGTVTELRLSVDDLSGAFTGCVLARMASVEEALTLSRSVQNTPYRGFCITSGVVNERLEVVSIEDGREVRIPSIPDQVPHDVTLNERVWV</sequence>
<feature type="domain" description="RRM" evidence="2">
    <location>
        <begin position="460"/>
        <end position="533"/>
    </location>
</feature>
<keyword evidence="4" id="KW-1185">Reference proteome</keyword>
<organism evidence="3 4">
    <name type="scientific">Leishmania martiniquensis</name>
    <dbReference type="NCBI Taxonomy" id="1580590"/>
    <lineage>
        <taxon>Eukaryota</taxon>
        <taxon>Discoba</taxon>
        <taxon>Euglenozoa</taxon>
        <taxon>Kinetoplastea</taxon>
        <taxon>Metakinetoplastina</taxon>
        <taxon>Trypanosomatida</taxon>
        <taxon>Trypanosomatidae</taxon>
        <taxon>Leishmaniinae</taxon>
        <taxon>Leishmania</taxon>
    </lineage>
</organism>
<feature type="compositionally biased region" description="Low complexity" evidence="1">
    <location>
        <begin position="406"/>
        <end position="420"/>
    </location>
</feature>
<reference evidence="3 4" key="1">
    <citation type="submission" date="2021-03" db="EMBL/GenBank/DDBJ databases">
        <title>Leishmania (Mundinia) martiniquensis Genome sequencing and assembly.</title>
        <authorList>
            <person name="Almutairi H."/>
            <person name="Gatherer D."/>
        </authorList>
    </citation>
    <scope>NUCLEOTIDE SEQUENCE [LARGE SCALE GENOMIC DNA]</scope>
    <source>
        <strain evidence="3">LSCM1</strain>
    </source>
</reference>
<dbReference type="EMBL" id="JAFEUZ010000032">
    <property type="protein sequence ID" value="KAG5470760.1"/>
    <property type="molecule type" value="Genomic_DNA"/>
</dbReference>
<dbReference type="InterPro" id="IPR035979">
    <property type="entry name" value="RBD_domain_sf"/>
</dbReference>
<dbReference type="Pfam" id="PF00076">
    <property type="entry name" value="RRM_1"/>
    <property type="match status" value="1"/>
</dbReference>
<dbReference type="SUPFAM" id="SSF54928">
    <property type="entry name" value="RNA-binding domain, RBD"/>
    <property type="match status" value="1"/>
</dbReference>
<accession>A0A836GS03</accession>
<dbReference type="AlphaFoldDB" id="A0A836GS03"/>
<evidence type="ECO:0000259" key="2">
    <source>
        <dbReference type="SMART" id="SM00360"/>
    </source>
</evidence>
<comment type="caution">
    <text evidence="3">The sequence shown here is derived from an EMBL/GenBank/DDBJ whole genome shotgun (WGS) entry which is preliminary data.</text>
</comment>
<gene>
    <name evidence="3" type="ORF">LSCM1_02009</name>
</gene>
<protein>
    <recommendedName>
        <fullName evidence="2">RRM domain-containing protein</fullName>
    </recommendedName>
</protein>
<feature type="region of interest" description="Disordered" evidence="1">
    <location>
        <begin position="148"/>
        <end position="183"/>
    </location>
</feature>
<dbReference type="SMART" id="SM00360">
    <property type="entry name" value="RRM"/>
    <property type="match status" value="2"/>
</dbReference>
<evidence type="ECO:0000313" key="3">
    <source>
        <dbReference type="EMBL" id="KAG5470760.1"/>
    </source>
</evidence>
<dbReference type="Proteomes" id="UP000673552">
    <property type="component" value="Chromosome 32"/>
</dbReference>
<dbReference type="Gene3D" id="3.30.70.330">
    <property type="match status" value="1"/>
</dbReference>